<feature type="transmembrane region" description="Helical" evidence="7">
    <location>
        <begin position="54"/>
        <end position="71"/>
    </location>
</feature>
<dbReference type="SUPFAM" id="SSF161111">
    <property type="entry name" value="Cation efflux protein transmembrane domain-like"/>
    <property type="match status" value="1"/>
</dbReference>
<keyword evidence="5 7" id="KW-0472">Membrane</keyword>
<feature type="region of interest" description="Disordered" evidence="6">
    <location>
        <begin position="317"/>
        <end position="338"/>
    </location>
</feature>
<reference evidence="9 10" key="1">
    <citation type="submission" date="2016-10" db="EMBL/GenBank/DDBJ databases">
        <authorList>
            <person name="de Groot N.N."/>
        </authorList>
    </citation>
    <scope>NUCLEOTIDE SEQUENCE [LARGE SCALE GENOMIC DNA]</scope>
    <source>
        <strain evidence="9 10">DSM 15019</strain>
    </source>
</reference>
<dbReference type="EMBL" id="LT629770">
    <property type="protein sequence ID" value="SDS28865.1"/>
    <property type="molecule type" value="Genomic_DNA"/>
</dbReference>
<evidence type="ECO:0000256" key="1">
    <source>
        <dbReference type="ARBA" id="ARBA00004141"/>
    </source>
</evidence>
<accession>A0A1H1R011</accession>
<evidence type="ECO:0000313" key="9">
    <source>
        <dbReference type="EMBL" id="SDS28865.1"/>
    </source>
</evidence>
<dbReference type="PANTHER" id="PTHR43840">
    <property type="entry name" value="MITOCHONDRIAL METAL TRANSPORTER 1-RELATED"/>
    <property type="match status" value="1"/>
</dbReference>
<proteinExistence type="predicted"/>
<name>A0A1H1R011_9MICO</name>
<dbReference type="InterPro" id="IPR050291">
    <property type="entry name" value="CDF_Transporter"/>
</dbReference>
<organism evidence="9 10">
    <name type="scientific">Microbacterium paraoxydans</name>
    <dbReference type="NCBI Taxonomy" id="199592"/>
    <lineage>
        <taxon>Bacteria</taxon>
        <taxon>Bacillati</taxon>
        <taxon>Actinomycetota</taxon>
        <taxon>Actinomycetes</taxon>
        <taxon>Micrococcales</taxon>
        <taxon>Microbacteriaceae</taxon>
        <taxon>Microbacterium</taxon>
    </lineage>
</organism>
<feature type="transmembrane region" description="Helical" evidence="7">
    <location>
        <begin position="21"/>
        <end position="42"/>
    </location>
</feature>
<feature type="transmembrane region" description="Helical" evidence="7">
    <location>
        <begin position="125"/>
        <end position="150"/>
    </location>
</feature>
<dbReference type="AlphaFoldDB" id="A0A1H1R011"/>
<protein>
    <submittedName>
        <fullName evidence="9">Cation diffusion facilitator family transporter</fullName>
    </submittedName>
</protein>
<feature type="transmembrane region" description="Helical" evidence="7">
    <location>
        <begin position="83"/>
        <end position="105"/>
    </location>
</feature>
<evidence type="ECO:0000256" key="5">
    <source>
        <dbReference type="ARBA" id="ARBA00023136"/>
    </source>
</evidence>
<dbReference type="Pfam" id="PF01545">
    <property type="entry name" value="Cation_efflux"/>
    <property type="match status" value="1"/>
</dbReference>
<evidence type="ECO:0000256" key="4">
    <source>
        <dbReference type="ARBA" id="ARBA00022989"/>
    </source>
</evidence>
<dbReference type="Gene3D" id="1.20.1510.10">
    <property type="entry name" value="Cation efflux protein transmembrane domain"/>
    <property type="match status" value="1"/>
</dbReference>
<evidence type="ECO:0000256" key="7">
    <source>
        <dbReference type="SAM" id="Phobius"/>
    </source>
</evidence>
<evidence type="ECO:0000256" key="3">
    <source>
        <dbReference type="ARBA" id="ARBA00022692"/>
    </source>
</evidence>
<dbReference type="GO" id="GO:0005886">
    <property type="term" value="C:plasma membrane"/>
    <property type="evidence" value="ECO:0007669"/>
    <property type="project" value="TreeGrafter"/>
</dbReference>
<dbReference type="InterPro" id="IPR058533">
    <property type="entry name" value="Cation_efflux_TM"/>
</dbReference>
<evidence type="ECO:0000256" key="2">
    <source>
        <dbReference type="ARBA" id="ARBA00022448"/>
    </source>
</evidence>
<gene>
    <name evidence="9" type="ORF">SAMN04489809_1520</name>
</gene>
<dbReference type="RefSeq" id="WP_060922452.1">
    <property type="nucleotide sequence ID" value="NZ_JBFBMG010000003.1"/>
</dbReference>
<dbReference type="PANTHER" id="PTHR43840:SF15">
    <property type="entry name" value="MITOCHONDRIAL METAL TRANSPORTER 1-RELATED"/>
    <property type="match status" value="1"/>
</dbReference>
<keyword evidence="2" id="KW-0813">Transport</keyword>
<dbReference type="InterPro" id="IPR027469">
    <property type="entry name" value="Cation_efflux_TMD_sf"/>
</dbReference>
<dbReference type="GO" id="GO:0015086">
    <property type="term" value="F:cadmium ion transmembrane transporter activity"/>
    <property type="evidence" value="ECO:0007669"/>
    <property type="project" value="TreeGrafter"/>
</dbReference>
<comment type="subcellular location">
    <subcellularLocation>
        <location evidence="1">Membrane</location>
        <topology evidence="1">Multi-pass membrane protein</topology>
    </subcellularLocation>
</comment>
<dbReference type="GeneID" id="36301151"/>
<feature type="domain" description="Cation efflux protein transmembrane" evidence="8">
    <location>
        <begin position="26"/>
        <end position="225"/>
    </location>
</feature>
<keyword evidence="3 7" id="KW-0812">Transmembrane</keyword>
<dbReference type="GO" id="GO:0006882">
    <property type="term" value="P:intracellular zinc ion homeostasis"/>
    <property type="evidence" value="ECO:0007669"/>
    <property type="project" value="TreeGrafter"/>
</dbReference>
<dbReference type="GO" id="GO:0015341">
    <property type="term" value="F:zinc efflux antiporter activity"/>
    <property type="evidence" value="ECO:0007669"/>
    <property type="project" value="TreeGrafter"/>
</dbReference>
<sequence length="338" mass="37128">MKSHPALPPAQQDTLRRAIRFEWYTLAFLAVAITGVYLVMGNSQAMKAAWIEDLLSLAPPIAFLLAVRIIAKPATAKYPYGFFRSVGVAHLVAGVALFTMGAFLLVDSVIGLVSGDRPPIGSVQVFGHVIWSGWLMMGMMALTIPLPIYFGRVKMRLAKDLHNKVLYADADMNKADWMTAAGSIVGVGGIGLGLWWADAAAATFIAGSILWDGWRNTRAAITDLMDTRATTFDDEKPHPDSHAVLDHLRSLPWVRDVAVRTRDQGQFFHVEAFVVPVDDALPSLAELARVRQQCQGLDWKLVDVVLVLVPELADHLTRREDDDEDAASSAERRPSPHP</sequence>
<evidence type="ECO:0000313" key="10">
    <source>
        <dbReference type="Proteomes" id="UP000182126"/>
    </source>
</evidence>
<dbReference type="Proteomes" id="UP000182126">
    <property type="component" value="Chromosome I"/>
</dbReference>
<evidence type="ECO:0000259" key="8">
    <source>
        <dbReference type="Pfam" id="PF01545"/>
    </source>
</evidence>
<keyword evidence="4 7" id="KW-1133">Transmembrane helix</keyword>
<dbReference type="GO" id="GO:0015093">
    <property type="term" value="F:ferrous iron transmembrane transporter activity"/>
    <property type="evidence" value="ECO:0007669"/>
    <property type="project" value="TreeGrafter"/>
</dbReference>
<evidence type="ECO:0000256" key="6">
    <source>
        <dbReference type="SAM" id="MobiDB-lite"/>
    </source>
</evidence>